<accession>E0ULX7</accession>
<dbReference type="HOGENOM" id="CLU_1924096_0_0_3"/>
<dbReference type="RefSeq" id="WP_013334707.1">
    <property type="nucleotide sequence ID" value="NC_014533.1"/>
</dbReference>
<evidence type="ECO:0000313" key="2">
    <source>
        <dbReference type="Proteomes" id="UP000008206"/>
    </source>
</evidence>
<reference evidence="2" key="1">
    <citation type="journal article" date="2011" name="MBio">
        <title>Novel metabolic attributes of the genus Cyanothece, comprising a group of unicellular nitrogen-fixing Cyanobacteria.</title>
        <authorList>
            <person name="Bandyopadhyay A."/>
            <person name="Elvitigala T."/>
            <person name="Welsh E."/>
            <person name="Stockel J."/>
            <person name="Liberton M."/>
            <person name="Min H."/>
            <person name="Sherman L.A."/>
            <person name="Pakrasi H.B."/>
        </authorList>
    </citation>
    <scope>NUCLEOTIDE SEQUENCE [LARGE SCALE GENOMIC DNA]</scope>
    <source>
        <strain evidence="2">PCC 7822</strain>
        <plasmid evidence="2">Cy782201</plasmid>
    </source>
</reference>
<dbReference type="Proteomes" id="UP000008206">
    <property type="component" value="Plasmid Cy782201"/>
</dbReference>
<dbReference type="KEGG" id="cyj:Cyan7822_6123"/>
<sequence length="134" mass="15254">MNKKDAIALAKQYNWTEADANRAFFDENIKSATEQDILILLAKFAGPELKTRQTLQAAQKGQATRAAKGKRLAEEELEKHLKETAQKFEEMNSIFIPLIEKLYGIAQRVGLKDPWIEALINMYKGFQDDQDQPA</sequence>
<keyword evidence="1" id="KW-0614">Plasmid</keyword>
<proteinExistence type="predicted"/>
<protein>
    <submittedName>
        <fullName evidence="1">Uncharacterized protein</fullName>
    </submittedName>
</protein>
<gene>
    <name evidence="1" type="ordered locus">Cyan7822_6123</name>
</gene>
<dbReference type="EMBL" id="CP002199">
    <property type="protein sequence ID" value="ADN17957.1"/>
    <property type="molecule type" value="Genomic_DNA"/>
</dbReference>
<organism evidence="1 2">
    <name type="scientific">Gloeothece verrucosa (strain PCC 7822)</name>
    <name type="common">Cyanothece sp. (strain PCC 7822)</name>
    <dbReference type="NCBI Taxonomy" id="497965"/>
    <lineage>
        <taxon>Bacteria</taxon>
        <taxon>Bacillati</taxon>
        <taxon>Cyanobacteriota</taxon>
        <taxon>Cyanophyceae</taxon>
        <taxon>Oscillatoriophycideae</taxon>
        <taxon>Chroococcales</taxon>
        <taxon>Aphanothecaceae</taxon>
        <taxon>Gloeothece</taxon>
        <taxon>Gloeothece verrucosa</taxon>
    </lineage>
</organism>
<name>E0ULX7_GLOV7</name>
<geneLocation type="plasmid" evidence="1 2">
    <name>Cy782201</name>
</geneLocation>
<dbReference type="AlphaFoldDB" id="E0ULX7"/>
<evidence type="ECO:0000313" key="1">
    <source>
        <dbReference type="EMBL" id="ADN17957.1"/>
    </source>
</evidence>
<dbReference type="OrthoDB" id="574397at2"/>
<keyword evidence="2" id="KW-1185">Reference proteome</keyword>